<name>A0ABP8XZU1_9MICO</name>
<accession>A0ABP8XZU1</accession>
<reference evidence="6" key="1">
    <citation type="journal article" date="2019" name="Int. J. Syst. Evol. Microbiol.">
        <title>The Global Catalogue of Microorganisms (GCM) 10K type strain sequencing project: providing services to taxonomists for standard genome sequencing and annotation.</title>
        <authorList>
            <consortium name="The Broad Institute Genomics Platform"/>
            <consortium name="The Broad Institute Genome Sequencing Center for Infectious Disease"/>
            <person name="Wu L."/>
            <person name="Ma J."/>
        </authorList>
    </citation>
    <scope>NUCLEOTIDE SEQUENCE [LARGE SCALE GENOMIC DNA]</scope>
    <source>
        <strain evidence="6">JCM 17975</strain>
    </source>
</reference>
<evidence type="ECO:0000313" key="5">
    <source>
        <dbReference type="EMBL" id="GAA4717249.1"/>
    </source>
</evidence>
<feature type="region of interest" description="Disordered" evidence="3">
    <location>
        <begin position="1"/>
        <end position="23"/>
    </location>
</feature>
<dbReference type="PANTHER" id="PTHR43046">
    <property type="entry name" value="GDP-MANNOSE MANNOSYL HYDROLASE"/>
    <property type="match status" value="1"/>
</dbReference>
<dbReference type="SUPFAM" id="SSF55811">
    <property type="entry name" value="Nudix"/>
    <property type="match status" value="1"/>
</dbReference>
<gene>
    <name evidence="5" type="ORF">GCM10023198_46020</name>
</gene>
<organism evidence="5 6">
    <name type="scientific">Promicromonospora umidemergens</name>
    <dbReference type="NCBI Taxonomy" id="629679"/>
    <lineage>
        <taxon>Bacteria</taxon>
        <taxon>Bacillati</taxon>
        <taxon>Actinomycetota</taxon>
        <taxon>Actinomycetes</taxon>
        <taxon>Micrococcales</taxon>
        <taxon>Promicromonosporaceae</taxon>
        <taxon>Promicromonospora</taxon>
    </lineage>
</organism>
<dbReference type="PANTHER" id="PTHR43046:SF16">
    <property type="entry name" value="ADP-RIBOSE PYROPHOSPHATASE YJHB-RELATED"/>
    <property type="match status" value="1"/>
</dbReference>
<dbReference type="RefSeq" id="WP_253871832.1">
    <property type="nucleotide sequence ID" value="NZ_BAABHM010000026.1"/>
</dbReference>
<dbReference type="PROSITE" id="PS51462">
    <property type="entry name" value="NUDIX"/>
    <property type="match status" value="1"/>
</dbReference>
<dbReference type="CDD" id="cd04683">
    <property type="entry name" value="NUDIX_Hydrolase"/>
    <property type="match status" value="1"/>
</dbReference>
<dbReference type="EMBL" id="BAABHM010000026">
    <property type="protein sequence ID" value="GAA4717249.1"/>
    <property type="molecule type" value="Genomic_DNA"/>
</dbReference>
<evidence type="ECO:0000256" key="3">
    <source>
        <dbReference type="SAM" id="MobiDB-lite"/>
    </source>
</evidence>
<feature type="compositionally biased region" description="Polar residues" evidence="3">
    <location>
        <begin position="1"/>
        <end position="10"/>
    </location>
</feature>
<sequence length="181" mass="20058">MTKAPGTTSRHVPEPPADTDRYRDGDHARFALVPAAYLYFRREGQVLLQLRQGTGYRDGFWACAAAGHVEEGESVIDTAVREAHEELGVVVAPEDVRPLTVLHRGEPGGPAIEQRVDFMFEVTRWTGTPTIQEPEKAADLAWFPFVALPEPVVPHELAVLRAVHDAGRHGTEMPRILPYGF</sequence>
<evidence type="ECO:0000313" key="6">
    <source>
        <dbReference type="Proteomes" id="UP001500843"/>
    </source>
</evidence>
<dbReference type="InterPro" id="IPR000086">
    <property type="entry name" value="NUDIX_hydrolase_dom"/>
</dbReference>
<comment type="caution">
    <text evidence="5">The sequence shown here is derived from an EMBL/GenBank/DDBJ whole genome shotgun (WGS) entry which is preliminary data.</text>
</comment>
<keyword evidence="2" id="KW-0378">Hydrolase</keyword>
<protein>
    <recommendedName>
        <fullName evidence="4">Nudix hydrolase domain-containing protein</fullName>
    </recommendedName>
</protein>
<evidence type="ECO:0000259" key="4">
    <source>
        <dbReference type="PROSITE" id="PS51462"/>
    </source>
</evidence>
<dbReference type="InterPro" id="IPR015797">
    <property type="entry name" value="NUDIX_hydrolase-like_dom_sf"/>
</dbReference>
<dbReference type="Proteomes" id="UP001500843">
    <property type="component" value="Unassembled WGS sequence"/>
</dbReference>
<evidence type="ECO:0000256" key="2">
    <source>
        <dbReference type="ARBA" id="ARBA00022801"/>
    </source>
</evidence>
<keyword evidence="6" id="KW-1185">Reference proteome</keyword>
<comment type="cofactor">
    <cofactor evidence="1">
        <name>Mg(2+)</name>
        <dbReference type="ChEBI" id="CHEBI:18420"/>
    </cofactor>
</comment>
<feature type="domain" description="Nudix hydrolase" evidence="4">
    <location>
        <begin position="31"/>
        <end position="165"/>
    </location>
</feature>
<dbReference type="InterPro" id="IPR020084">
    <property type="entry name" value="NUDIX_hydrolase_CS"/>
</dbReference>
<evidence type="ECO:0000256" key="1">
    <source>
        <dbReference type="ARBA" id="ARBA00001946"/>
    </source>
</evidence>
<proteinExistence type="predicted"/>
<dbReference type="PROSITE" id="PS00893">
    <property type="entry name" value="NUDIX_BOX"/>
    <property type="match status" value="1"/>
</dbReference>
<dbReference type="Gene3D" id="3.90.79.10">
    <property type="entry name" value="Nucleoside Triphosphate Pyrophosphohydrolase"/>
    <property type="match status" value="1"/>
</dbReference>
<dbReference type="Pfam" id="PF00293">
    <property type="entry name" value="NUDIX"/>
    <property type="match status" value="1"/>
</dbReference>